<accession>A0A1T5I8U3</accession>
<dbReference type="InterPro" id="IPR024072">
    <property type="entry name" value="DHFR-like_dom_sf"/>
</dbReference>
<organism evidence="5 6">
    <name type="scientific">Krasilnikoviella flava</name>
    <dbReference type="NCBI Taxonomy" id="526729"/>
    <lineage>
        <taxon>Bacteria</taxon>
        <taxon>Bacillati</taxon>
        <taxon>Actinomycetota</taxon>
        <taxon>Actinomycetes</taxon>
        <taxon>Micrococcales</taxon>
        <taxon>Promicromonosporaceae</taxon>
        <taxon>Krasilnikoviella</taxon>
    </lineage>
</organism>
<dbReference type="Pfam" id="PF01872">
    <property type="entry name" value="RibD_C"/>
    <property type="match status" value="1"/>
</dbReference>
<dbReference type="PANTHER" id="PTHR38011:SF7">
    <property type="entry name" value="2,5-DIAMINO-6-RIBOSYLAMINO-4(3H)-PYRIMIDINONE 5'-PHOSPHATE REDUCTASE"/>
    <property type="match status" value="1"/>
</dbReference>
<reference evidence="5 6" key="1">
    <citation type="submission" date="2017-02" db="EMBL/GenBank/DDBJ databases">
        <authorList>
            <person name="Peterson S.W."/>
        </authorList>
    </citation>
    <scope>NUCLEOTIDE SEQUENCE [LARGE SCALE GENOMIC DNA]</scope>
    <source>
        <strain evidence="5 6">DSM 21481</strain>
    </source>
</reference>
<keyword evidence="6" id="KW-1185">Reference proteome</keyword>
<evidence type="ECO:0000256" key="3">
    <source>
        <dbReference type="ARBA" id="ARBA00023002"/>
    </source>
</evidence>
<dbReference type="SUPFAM" id="SSF53597">
    <property type="entry name" value="Dihydrofolate reductase-like"/>
    <property type="match status" value="1"/>
</dbReference>
<comment type="pathway">
    <text evidence="1">Cofactor biosynthesis; riboflavin biosynthesis.</text>
</comment>
<gene>
    <name evidence="5" type="ORF">SAMN04324258_0170</name>
</gene>
<keyword evidence="3" id="KW-0560">Oxidoreductase</keyword>
<dbReference type="OrthoDB" id="9800865at2"/>
<keyword evidence="2" id="KW-0521">NADP</keyword>
<evidence type="ECO:0000256" key="1">
    <source>
        <dbReference type="ARBA" id="ARBA00005104"/>
    </source>
</evidence>
<dbReference type="PANTHER" id="PTHR38011">
    <property type="entry name" value="DIHYDROFOLATE REDUCTASE FAMILY PROTEIN (AFU_ORTHOLOGUE AFUA_8G06820)"/>
    <property type="match status" value="1"/>
</dbReference>
<evidence type="ECO:0000313" key="5">
    <source>
        <dbReference type="EMBL" id="SKC35577.1"/>
    </source>
</evidence>
<evidence type="ECO:0000256" key="2">
    <source>
        <dbReference type="ARBA" id="ARBA00022857"/>
    </source>
</evidence>
<dbReference type="GO" id="GO:0008703">
    <property type="term" value="F:5-amino-6-(5-phosphoribosylamino)uracil reductase activity"/>
    <property type="evidence" value="ECO:0007669"/>
    <property type="project" value="InterPro"/>
</dbReference>
<dbReference type="InterPro" id="IPR050765">
    <property type="entry name" value="Riboflavin_Biosynth_HTPR"/>
</dbReference>
<dbReference type="AlphaFoldDB" id="A0A1T5I8U3"/>
<name>A0A1T5I8U3_9MICO</name>
<evidence type="ECO:0000259" key="4">
    <source>
        <dbReference type="Pfam" id="PF01872"/>
    </source>
</evidence>
<feature type="domain" description="Bacterial bifunctional deaminase-reductase C-terminal" evidence="4">
    <location>
        <begin position="10"/>
        <end position="240"/>
    </location>
</feature>
<dbReference type="EMBL" id="FUZQ01000001">
    <property type="protein sequence ID" value="SKC35577.1"/>
    <property type="molecule type" value="Genomic_DNA"/>
</dbReference>
<protein>
    <submittedName>
        <fullName evidence="5">Pyrimidine reductase, riboflavin biosynthesis</fullName>
    </submittedName>
</protein>
<dbReference type="Gene3D" id="3.40.430.10">
    <property type="entry name" value="Dihydrofolate Reductase, subunit A"/>
    <property type="match status" value="1"/>
</dbReference>
<dbReference type="GO" id="GO:0009231">
    <property type="term" value="P:riboflavin biosynthetic process"/>
    <property type="evidence" value="ECO:0007669"/>
    <property type="project" value="InterPro"/>
</dbReference>
<proteinExistence type="predicted"/>
<dbReference type="Proteomes" id="UP000189777">
    <property type="component" value="Unassembled WGS sequence"/>
</dbReference>
<dbReference type="RefSeq" id="WP_079569736.1">
    <property type="nucleotide sequence ID" value="NZ_FUZQ01000001.1"/>
</dbReference>
<sequence length="255" mass="27265">MRSPHGVGRPRVVLCTTASVDGRVTTSPSERLLDPDVRARWQSVWPPDVPTLLERRRRWIEEHHAPTVTLEGSGTFVAPAALSPWAGSPPAEVADTDWRDHLPRGAPRWFVVVDGRGRVDWQFTGDDETALLVLVCCATPAGYLRRLRELGVGYLVAGEEQVDLELALGRLRGVLGARTVVAEGGGGLHGALLRAGLVDELHVVVFPALVGGLGTPSFVDGAPLAAGGSPVRLRVRSAESGPDGSTWTRYEVGRG</sequence>
<dbReference type="STRING" id="526729.SAMN04324258_0170"/>
<evidence type="ECO:0000313" key="6">
    <source>
        <dbReference type="Proteomes" id="UP000189777"/>
    </source>
</evidence>
<dbReference type="InterPro" id="IPR002734">
    <property type="entry name" value="RibDG_C"/>
</dbReference>